<protein>
    <submittedName>
        <fullName evidence="1">Uncharacterized protein</fullName>
    </submittedName>
</protein>
<evidence type="ECO:0000313" key="2">
    <source>
        <dbReference type="Proteomes" id="UP000037460"/>
    </source>
</evidence>
<evidence type="ECO:0000313" key="1">
    <source>
        <dbReference type="EMBL" id="KOO52913.1"/>
    </source>
</evidence>
<organism evidence="1 2">
    <name type="scientific">Chrysochromulina tobinii</name>
    <dbReference type="NCBI Taxonomy" id="1460289"/>
    <lineage>
        <taxon>Eukaryota</taxon>
        <taxon>Haptista</taxon>
        <taxon>Haptophyta</taxon>
        <taxon>Prymnesiophyceae</taxon>
        <taxon>Prymnesiales</taxon>
        <taxon>Chrysochromulinaceae</taxon>
        <taxon>Chrysochromulina</taxon>
    </lineage>
</organism>
<reference evidence="2" key="1">
    <citation type="journal article" date="2015" name="PLoS Genet.">
        <title>Genome Sequence and Transcriptome Analyses of Chrysochromulina tobin: Metabolic Tools for Enhanced Algal Fitness in the Prominent Order Prymnesiales (Haptophyceae).</title>
        <authorList>
            <person name="Hovde B.T."/>
            <person name="Deodato C.R."/>
            <person name="Hunsperger H.M."/>
            <person name="Ryken S.A."/>
            <person name="Yost W."/>
            <person name="Jha R.K."/>
            <person name="Patterson J."/>
            <person name="Monnat R.J. Jr."/>
            <person name="Barlow S.B."/>
            <person name="Starkenburg S.R."/>
            <person name="Cattolico R.A."/>
        </authorList>
    </citation>
    <scope>NUCLEOTIDE SEQUENCE</scope>
    <source>
        <strain evidence="2">CCMP291</strain>
    </source>
</reference>
<dbReference type="AlphaFoldDB" id="A0A0M0LQA7"/>
<dbReference type="EMBL" id="JWZX01000459">
    <property type="protein sequence ID" value="KOO52913.1"/>
    <property type="molecule type" value="Genomic_DNA"/>
</dbReference>
<keyword evidence="2" id="KW-1185">Reference proteome</keyword>
<comment type="caution">
    <text evidence="1">The sequence shown here is derived from an EMBL/GenBank/DDBJ whole genome shotgun (WGS) entry which is preliminary data.</text>
</comment>
<sequence>MTAGKPRAMRGTLANLTGDTPSLYENLQYNIAEYFVRIRNMACKELPAHICPPSDCTISLKMFPQFVDANTGGRRVREEIPSPCTVARNYLAMPAWRDALESFVQHPKVATIKVTRQEIHRQFSVFRRFSTPGATFDCSFPRAPSTFATVSNTYVDDAMNIEECWAGGPEGANRCLGRALALVGLSTDPMGHEGVRRFAGEIHYAAHDARASENCLTDPNATFVRDAGYDEVHILPHVNLSYFGLRPDDDAPRPAYDSRRSRRRV</sequence>
<name>A0A0M0LQA7_9EUKA</name>
<proteinExistence type="predicted"/>
<gene>
    <name evidence="1" type="ORF">Ctob_010228</name>
</gene>
<dbReference type="Proteomes" id="UP000037460">
    <property type="component" value="Unassembled WGS sequence"/>
</dbReference>
<accession>A0A0M0LQA7</accession>